<evidence type="ECO:0000313" key="4">
    <source>
        <dbReference type="Proteomes" id="UP001291623"/>
    </source>
</evidence>
<feature type="region of interest" description="Disordered" evidence="2">
    <location>
        <begin position="25"/>
        <end position="51"/>
    </location>
</feature>
<dbReference type="EMBL" id="JAVYJV010000006">
    <property type="protein sequence ID" value="KAK4367532.1"/>
    <property type="molecule type" value="Genomic_DNA"/>
</dbReference>
<keyword evidence="1" id="KW-0175">Coiled coil</keyword>
<accession>A0AAE1SDI9</accession>
<dbReference type="AlphaFoldDB" id="A0AAE1SDI9"/>
<comment type="caution">
    <text evidence="3">The sequence shown here is derived from an EMBL/GenBank/DDBJ whole genome shotgun (WGS) entry which is preliminary data.</text>
</comment>
<evidence type="ECO:0000256" key="1">
    <source>
        <dbReference type="SAM" id="Coils"/>
    </source>
</evidence>
<keyword evidence="4" id="KW-1185">Reference proteome</keyword>
<evidence type="ECO:0000256" key="2">
    <source>
        <dbReference type="SAM" id="MobiDB-lite"/>
    </source>
</evidence>
<gene>
    <name evidence="3" type="ORF">RND71_011324</name>
</gene>
<sequence length="229" mass="25985">MRNLKHVPSSGIVEPLLIRRNRRRKVHNASLHDGGTSSLARTFEHPHDSPSASLDIIVSPVGGVSRGERLSSCVSAAYNDLALALNDIFSSHKATKHSRDEAAAALQRLESLRQQKNRVQATFAQVNEERKRSVTRRRDLQGRRSRLQAELEKIQAEIRTITPEISVVDSTIKIHDSSRSSLFRQDRHLDNEIQELGNQQVVWELDMKMDNEQLSQLENECAEWRGKLA</sequence>
<name>A0AAE1SDI9_9SOLA</name>
<reference evidence="3" key="1">
    <citation type="submission" date="2023-12" db="EMBL/GenBank/DDBJ databases">
        <title>Genome assembly of Anisodus tanguticus.</title>
        <authorList>
            <person name="Wang Y.-J."/>
        </authorList>
    </citation>
    <scope>NUCLEOTIDE SEQUENCE</scope>
    <source>
        <strain evidence="3">KB-2021</strain>
        <tissue evidence="3">Leaf</tissue>
    </source>
</reference>
<dbReference type="Proteomes" id="UP001291623">
    <property type="component" value="Unassembled WGS sequence"/>
</dbReference>
<evidence type="ECO:0000313" key="3">
    <source>
        <dbReference type="EMBL" id="KAK4367532.1"/>
    </source>
</evidence>
<proteinExistence type="predicted"/>
<feature type="coiled-coil region" evidence="1">
    <location>
        <begin position="95"/>
        <end position="157"/>
    </location>
</feature>
<organism evidence="3 4">
    <name type="scientific">Anisodus tanguticus</name>
    <dbReference type="NCBI Taxonomy" id="243964"/>
    <lineage>
        <taxon>Eukaryota</taxon>
        <taxon>Viridiplantae</taxon>
        <taxon>Streptophyta</taxon>
        <taxon>Embryophyta</taxon>
        <taxon>Tracheophyta</taxon>
        <taxon>Spermatophyta</taxon>
        <taxon>Magnoliopsida</taxon>
        <taxon>eudicotyledons</taxon>
        <taxon>Gunneridae</taxon>
        <taxon>Pentapetalae</taxon>
        <taxon>asterids</taxon>
        <taxon>lamiids</taxon>
        <taxon>Solanales</taxon>
        <taxon>Solanaceae</taxon>
        <taxon>Solanoideae</taxon>
        <taxon>Hyoscyameae</taxon>
        <taxon>Anisodus</taxon>
    </lineage>
</organism>
<protein>
    <submittedName>
        <fullName evidence="3">Uncharacterized protein</fullName>
    </submittedName>
</protein>